<dbReference type="CDD" id="cd01949">
    <property type="entry name" value="GGDEF"/>
    <property type="match status" value="1"/>
</dbReference>
<evidence type="ECO:0000256" key="6">
    <source>
        <dbReference type="PROSITE-ProRule" id="PRU00169"/>
    </source>
</evidence>
<dbReference type="Gene3D" id="3.30.70.270">
    <property type="match status" value="1"/>
</dbReference>
<feature type="domain" description="Response regulatory" evidence="8">
    <location>
        <begin position="9"/>
        <end position="125"/>
    </location>
</feature>
<evidence type="ECO:0000256" key="4">
    <source>
        <dbReference type="ARBA" id="ARBA00023125"/>
    </source>
</evidence>
<dbReference type="SMART" id="SM00267">
    <property type="entry name" value="GGDEF"/>
    <property type="match status" value="1"/>
</dbReference>
<dbReference type="PROSITE" id="PS50110">
    <property type="entry name" value="RESPONSE_REGULATORY"/>
    <property type="match status" value="1"/>
</dbReference>
<dbReference type="Pfam" id="PF00990">
    <property type="entry name" value="GGDEF"/>
    <property type="match status" value="1"/>
</dbReference>
<dbReference type="NCBIfam" id="TIGR00254">
    <property type="entry name" value="GGDEF"/>
    <property type="match status" value="1"/>
</dbReference>
<evidence type="ECO:0000256" key="7">
    <source>
        <dbReference type="SAM" id="MobiDB-lite"/>
    </source>
</evidence>
<evidence type="ECO:0000313" key="11">
    <source>
        <dbReference type="Proteomes" id="UP001500218"/>
    </source>
</evidence>
<dbReference type="Proteomes" id="UP001500218">
    <property type="component" value="Unassembled WGS sequence"/>
</dbReference>
<dbReference type="PANTHER" id="PTHR48111">
    <property type="entry name" value="REGULATOR OF RPOS"/>
    <property type="match status" value="1"/>
</dbReference>
<dbReference type="InterPro" id="IPR039420">
    <property type="entry name" value="WalR-like"/>
</dbReference>
<evidence type="ECO:0000256" key="1">
    <source>
        <dbReference type="ARBA" id="ARBA00022553"/>
    </source>
</evidence>
<keyword evidence="5" id="KW-0804">Transcription</keyword>
<reference evidence="10 11" key="1">
    <citation type="journal article" date="2019" name="Int. J. Syst. Evol. Microbiol.">
        <title>The Global Catalogue of Microorganisms (GCM) 10K type strain sequencing project: providing services to taxonomists for standard genome sequencing and annotation.</title>
        <authorList>
            <consortium name="The Broad Institute Genomics Platform"/>
            <consortium name="The Broad Institute Genome Sequencing Center for Infectious Disease"/>
            <person name="Wu L."/>
            <person name="Ma J."/>
        </authorList>
    </citation>
    <scope>NUCLEOTIDE SEQUENCE [LARGE SCALE GENOMIC DNA]</scope>
    <source>
        <strain evidence="10 11">JCM 13250</strain>
    </source>
</reference>
<evidence type="ECO:0000256" key="2">
    <source>
        <dbReference type="ARBA" id="ARBA00023012"/>
    </source>
</evidence>
<dbReference type="RefSeq" id="WP_344131927.1">
    <property type="nucleotide sequence ID" value="NZ_BAAALT010000089.1"/>
</dbReference>
<dbReference type="InterPro" id="IPR011006">
    <property type="entry name" value="CheY-like_superfamily"/>
</dbReference>
<dbReference type="EMBL" id="BAAALT010000089">
    <property type="protein sequence ID" value="GAA1807927.1"/>
    <property type="molecule type" value="Genomic_DNA"/>
</dbReference>
<keyword evidence="2" id="KW-0902">Two-component regulatory system</keyword>
<dbReference type="Pfam" id="PF00072">
    <property type="entry name" value="Response_reg"/>
    <property type="match status" value="1"/>
</dbReference>
<evidence type="ECO:0000259" key="8">
    <source>
        <dbReference type="PROSITE" id="PS50110"/>
    </source>
</evidence>
<feature type="domain" description="GGDEF" evidence="9">
    <location>
        <begin position="158"/>
        <end position="313"/>
    </location>
</feature>
<keyword evidence="4" id="KW-0238">DNA-binding</keyword>
<dbReference type="InterPro" id="IPR043128">
    <property type="entry name" value="Rev_trsase/Diguanyl_cyclase"/>
</dbReference>
<sequence length="330" mass="36262">MTQPPPRQRILVVDDDVDIARFVEMNLRMEGFDVVVAHDGVAALEEVAARRPDLVLLDVAMPRLDGVEVTKRLRADAMTSAIPVIMLTAKGLTVDKVVGLTAGADDYIVKPFDTLELVARVQTTLRRNREFREVSPLTGLPGNARIQQEISDRLRGGSDFAVCHVDIDGFKAVNDVYGFGRGDEFIATLARKLHRAVVAAGLPPVFLGHIGGDDFVVVCAPEQVRPLTERAVREFEDEADTLYDAEDRARGYLRVKSRQNNELHDVGLVTVSIGVALSAQRDYTDPREVIAVANEMKTVAKNQPGSFVAYDRRKTKHEPGTGSPRRSGPV</sequence>
<dbReference type="PROSITE" id="PS50887">
    <property type="entry name" value="GGDEF"/>
    <property type="match status" value="1"/>
</dbReference>
<dbReference type="InterPro" id="IPR029787">
    <property type="entry name" value="Nucleotide_cyclase"/>
</dbReference>
<dbReference type="InterPro" id="IPR001789">
    <property type="entry name" value="Sig_transdc_resp-reg_receiver"/>
</dbReference>
<evidence type="ECO:0000256" key="3">
    <source>
        <dbReference type="ARBA" id="ARBA00023015"/>
    </source>
</evidence>
<keyword evidence="3" id="KW-0805">Transcription regulation</keyword>
<evidence type="ECO:0008006" key="12">
    <source>
        <dbReference type="Google" id="ProtNLM"/>
    </source>
</evidence>
<gene>
    <name evidence="10" type="ORF">GCM10009682_32200</name>
</gene>
<dbReference type="SMART" id="SM00448">
    <property type="entry name" value="REC"/>
    <property type="match status" value="1"/>
</dbReference>
<dbReference type="InterPro" id="IPR000160">
    <property type="entry name" value="GGDEF_dom"/>
</dbReference>
<evidence type="ECO:0000259" key="9">
    <source>
        <dbReference type="PROSITE" id="PS50887"/>
    </source>
</evidence>
<comment type="caution">
    <text evidence="10">The sequence shown here is derived from an EMBL/GenBank/DDBJ whole genome shotgun (WGS) entry which is preliminary data.</text>
</comment>
<dbReference type="SUPFAM" id="SSF55073">
    <property type="entry name" value="Nucleotide cyclase"/>
    <property type="match status" value="1"/>
</dbReference>
<keyword evidence="1 6" id="KW-0597">Phosphoprotein</keyword>
<evidence type="ECO:0000256" key="5">
    <source>
        <dbReference type="ARBA" id="ARBA00023163"/>
    </source>
</evidence>
<protein>
    <recommendedName>
        <fullName evidence="12">Response regulator receiver modulated diguanylate cyclase</fullName>
    </recommendedName>
</protein>
<dbReference type="PANTHER" id="PTHR48111:SF21">
    <property type="entry name" value="DNA-BINDING DUAL MASTER TRANSCRIPTIONAL REGULATOR RPAA"/>
    <property type="match status" value="1"/>
</dbReference>
<accession>A0ABN2M394</accession>
<organism evidence="10 11">
    <name type="scientific">Luedemannella flava</name>
    <dbReference type="NCBI Taxonomy" id="349316"/>
    <lineage>
        <taxon>Bacteria</taxon>
        <taxon>Bacillati</taxon>
        <taxon>Actinomycetota</taxon>
        <taxon>Actinomycetes</taxon>
        <taxon>Micromonosporales</taxon>
        <taxon>Micromonosporaceae</taxon>
        <taxon>Luedemannella</taxon>
    </lineage>
</organism>
<dbReference type="SUPFAM" id="SSF52172">
    <property type="entry name" value="CheY-like"/>
    <property type="match status" value="1"/>
</dbReference>
<proteinExistence type="predicted"/>
<feature type="modified residue" description="4-aspartylphosphate" evidence="6">
    <location>
        <position position="58"/>
    </location>
</feature>
<dbReference type="Gene3D" id="6.10.250.690">
    <property type="match status" value="1"/>
</dbReference>
<feature type="region of interest" description="Disordered" evidence="7">
    <location>
        <begin position="303"/>
        <end position="330"/>
    </location>
</feature>
<evidence type="ECO:0000313" key="10">
    <source>
        <dbReference type="EMBL" id="GAA1807927.1"/>
    </source>
</evidence>
<name>A0ABN2M394_9ACTN</name>
<dbReference type="Gene3D" id="3.40.50.2300">
    <property type="match status" value="1"/>
</dbReference>
<keyword evidence="11" id="KW-1185">Reference proteome</keyword>